<dbReference type="InterPro" id="IPR003018">
    <property type="entry name" value="GAF"/>
</dbReference>
<dbReference type="InterPro" id="IPR043128">
    <property type="entry name" value="Rev_trsase/Diguanyl_cyclase"/>
</dbReference>
<evidence type="ECO:0000256" key="1">
    <source>
        <dbReference type="SAM" id="Phobius"/>
    </source>
</evidence>
<dbReference type="SMART" id="SM00267">
    <property type="entry name" value="GGDEF"/>
    <property type="match status" value="1"/>
</dbReference>
<dbReference type="Pfam" id="PF13492">
    <property type="entry name" value="GAF_3"/>
    <property type="match status" value="1"/>
</dbReference>
<dbReference type="InterPro" id="IPR029787">
    <property type="entry name" value="Nucleotide_cyclase"/>
</dbReference>
<dbReference type="PROSITE" id="PS50887">
    <property type="entry name" value="GGDEF"/>
    <property type="match status" value="1"/>
</dbReference>
<dbReference type="Proteomes" id="UP001287282">
    <property type="component" value="Unassembled WGS sequence"/>
</dbReference>
<keyword evidence="1" id="KW-0812">Transmembrane</keyword>
<dbReference type="Gene3D" id="3.30.450.40">
    <property type="match status" value="1"/>
</dbReference>
<comment type="caution">
    <text evidence="3">The sequence shown here is derived from an EMBL/GenBank/DDBJ whole genome shotgun (WGS) entry which is preliminary data.</text>
</comment>
<organism evidence="3 4">
    <name type="scientific">Alkalihalophilus lindianensis</name>
    <dbReference type="NCBI Taxonomy" id="1630542"/>
    <lineage>
        <taxon>Bacteria</taxon>
        <taxon>Bacillati</taxon>
        <taxon>Bacillota</taxon>
        <taxon>Bacilli</taxon>
        <taxon>Bacillales</taxon>
        <taxon>Bacillaceae</taxon>
        <taxon>Alkalihalophilus</taxon>
    </lineage>
</organism>
<feature type="transmembrane region" description="Helical" evidence="1">
    <location>
        <begin position="174"/>
        <end position="197"/>
    </location>
</feature>
<feature type="transmembrane region" description="Helical" evidence="1">
    <location>
        <begin position="33"/>
        <end position="53"/>
    </location>
</feature>
<evidence type="ECO:0000313" key="4">
    <source>
        <dbReference type="Proteomes" id="UP001287282"/>
    </source>
</evidence>
<dbReference type="EMBL" id="JAWJBA010000003">
    <property type="protein sequence ID" value="MDV2684887.1"/>
    <property type="molecule type" value="Genomic_DNA"/>
</dbReference>
<dbReference type="SMART" id="SM00065">
    <property type="entry name" value="GAF"/>
    <property type="match status" value="1"/>
</dbReference>
<dbReference type="SUPFAM" id="SSF55781">
    <property type="entry name" value="GAF domain-like"/>
    <property type="match status" value="1"/>
</dbReference>
<feature type="transmembrane region" description="Helical" evidence="1">
    <location>
        <begin position="65"/>
        <end position="92"/>
    </location>
</feature>
<proteinExistence type="predicted"/>
<reference evidence="3 4" key="1">
    <citation type="submission" date="2023-10" db="EMBL/GenBank/DDBJ databases">
        <title>Screening of Alkalihalobacillus lindianensis BZ-TG-R113 and Its Alleviation of Salt Stress on Rapeseed Growth.</title>
        <authorList>
            <person name="Zhao B."/>
            <person name="Guo T."/>
        </authorList>
    </citation>
    <scope>NUCLEOTIDE SEQUENCE [LARGE SCALE GENOMIC DNA]</scope>
    <source>
        <strain evidence="3 4">BZ-TG-R113</strain>
    </source>
</reference>
<dbReference type="InterPro" id="IPR029016">
    <property type="entry name" value="GAF-like_dom_sf"/>
</dbReference>
<keyword evidence="1" id="KW-0472">Membrane</keyword>
<feature type="transmembrane region" description="Helical" evidence="1">
    <location>
        <begin position="104"/>
        <end position="126"/>
    </location>
</feature>
<keyword evidence="1" id="KW-1133">Transmembrane helix</keyword>
<dbReference type="Pfam" id="PF00990">
    <property type="entry name" value="GGDEF"/>
    <property type="match status" value="1"/>
</dbReference>
<accession>A0ABU3XB92</accession>
<evidence type="ECO:0000259" key="2">
    <source>
        <dbReference type="PROSITE" id="PS50887"/>
    </source>
</evidence>
<feature type="transmembrane region" description="Helical" evidence="1">
    <location>
        <begin position="203"/>
        <end position="224"/>
    </location>
</feature>
<feature type="transmembrane region" description="Helical" evidence="1">
    <location>
        <begin position="7"/>
        <end position="26"/>
    </location>
</feature>
<dbReference type="PANTHER" id="PTHR45138:SF6">
    <property type="entry name" value="DIGUANYLATE CYCLASE DGCN"/>
    <property type="match status" value="1"/>
</dbReference>
<feature type="domain" description="GGDEF" evidence="2">
    <location>
        <begin position="421"/>
        <end position="566"/>
    </location>
</feature>
<dbReference type="PANTHER" id="PTHR45138">
    <property type="entry name" value="REGULATORY COMPONENTS OF SENSORY TRANSDUCTION SYSTEM"/>
    <property type="match status" value="1"/>
</dbReference>
<evidence type="ECO:0000313" key="3">
    <source>
        <dbReference type="EMBL" id="MDV2684887.1"/>
    </source>
</evidence>
<feature type="transmembrane region" description="Helical" evidence="1">
    <location>
        <begin position="141"/>
        <end position="162"/>
    </location>
</feature>
<dbReference type="RefSeq" id="WP_317122093.1">
    <property type="nucleotide sequence ID" value="NZ_JAWJBA010000003.1"/>
</dbReference>
<sequence length="573" mass="65303">MKNGTERILWFSWVVVLMMLIALLITRSNSYEFILVDLFAFAALTTLTAVMPIKYRTHMITVFQWVTLVIFLKFGLVLELLVTQFVLFGALYATGLNKTNFYRIPLNSLIFLLTSLLAACVFFLFGGQTNQPTTLATYNDFAALIAYVLTFLVANHFLIYLVRRYLFALKRQQFFKGVLIELATAALFFPLTIILIISYEQMGINAIGFAGLTFIGITIVLQLYNQSTITNHLLKEVTKFGYELNACLTREELFEQLSLKLNAFFNWNQLLLYEVNNEKVALLYAEDQKGATVHLQLRNGESYSRYALESNSLMVAGARKEWGKLGKELPQNLESIIAIPLRRKQEIVGLLTITSLKQRSFRGNQIMILEIMANMLSIALTNVKSFEKTKQQSEHCPLTNLFNFRYFEERLKATINQEKEQPVSLILLDLDHFKKVNDTYGHQSGNDVLCGVADRLKRLTPIDGVVARYGGEEFVILLPNTTEEEATFVARDIWDELRTHPFVIQDDLTDAREIEIIVTASIGVATSSINEENNMDDAVTLIRKADRAMYNGAKQQGRDKVASFNEMKKIPHF</sequence>
<dbReference type="InterPro" id="IPR050469">
    <property type="entry name" value="Diguanylate_Cyclase"/>
</dbReference>
<dbReference type="CDD" id="cd01949">
    <property type="entry name" value="GGDEF"/>
    <property type="match status" value="1"/>
</dbReference>
<keyword evidence="4" id="KW-1185">Reference proteome</keyword>
<dbReference type="NCBIfam" id="TIGR00254">
    <property type="entry name" value="GGDEF"/>
    <property type="match status" value="1"/>
</dbReference>
<dbReference type="Gene3D" id="3.30.70.270">
    <property type="match status" value="1"/>
</dbReference>
<dbReference type="SUPFAM" id="SSF55073">
    <property type="entry name" value="Nucleotide cyclase"/>
    <property type="match status" value="1"/>
</dbReference>
<name>A0ABU3XB92_9BACI</name>
<dbReference type="EC" id="2.7.7.65" evidence="3"/>
<dbReference type="GO" id="GO:0052621">
    <property type="term" value="F:diguanylate cyclase activity"/>
    <property type="evidence" value="ECO:0007669"/>
    <property type="project" value="UniProtKB-EC"/>
</dbReference>
<keyword evidence="3" id="KW-0808">Transferase</keyword>
<gene>
    <name evidence="3" type="ORF">RYX56_10955</name>
</gene>
<protein>
    <submittedName>
        <fullName evidence="3">Diguanylate cyclase</fullName>
        <ecNumber evidence="3">2.7.7.65</ecNumber>
    </submittedName>
</protein>
<keyword evidence="3" id="KW-0548">Nucleotidyltransferase</keyword>
<dbReference type="InterPro" id="IPR000160">
    <property type="entry name" value="GGDEF_dom"/>
</dbReference>